<dbReference type="EMBL" id="AZBU02000012">
    <property type="protein sequence ID" value="TKR59576.1"/>
    <property type="molecule type" value="Genomic_DNA"/>
</dbReference>
<evidence type="ECO:0000256" key="5">
    <source>
        <dbReference type="PROSITE-ProRule" id="PRU00723"/>
    </source>
</evidence>
<evidence type="ECO:0000313" key="9">
    <source>
        <dbReference type="Proteomes" id="UP000298663"/>
    </source>
</evidence>
<evidence type="ECO:0000259" key="7">
    <source>
        <dbReference type="PROSITE" id="PS50103"/>
    </source>
</evidence>
<evidence type="ECO:0000313" key="8">
    <source>
        <dbReference type="EMBL" id="TKR59576.1"/>
    </source>
</evidence>
<feature type="compositionally biased region" description="Basic and acidic residues" evidence="6">
    <location>
        <begin position="147"/>
        <end position="160"/>
    </location>
</feature>
<reference evidence="8 9" key="1">
    <citation type="journal article" date="2015" name="Genome Biol.">
        <title>Comparative genomics of Steinernema reveals deeply conserved gene regulatory networks.</title>
        <authorList>
            <person name="Dillman A.R."/>
            <person name="Macchietto M."/>
            <person name="Porter C.F."/>
            <person name="Rogers A."/>
            <person name="Williams B."/>
            <person name="Antoshechkin I."/>
            <person name="Lee M.M."/>
            <person name="Goodwin Z."/>
            <person name="Lu X."/>
            <person name="Lewis E.E."/>
            <person name="Goodrich-Blair H."/>
            <person name="Stock S.P."/>
            <person name="Adams B.J."/>
            <person name="Sternberg P.W."/>
            <person name="Mortazavi A."/>
        </authorList>
    </citation>
    <scope>NUCLEOTIDE SEQUENCE [LARGE SCALE GENOMIC DNA]</scope>
    <source>
        <strain evidence="8 9">ALL</strain>
    </source>
</reference>
<dbReference type="InterPro" id="IPR000571">
    <property type="entry name" value="Znf_CCCH"/>
</dbReference>
<dbReference type="STRING" id="34508.A0A4U5LU12"/>
<dbReference type="Pfam" id="PF00642">
    <property type="entry name" value="zf-CCCH"/>
    <property type="match status" value="1"/>
</dbReference>
<keyword evidence="4 5" id="KW-0862">Zinc</keyword>
<keyword evidence="9" id="KW-1185">Reference proteome</keyword>
<dbReference type="Proteomes" id="UP000298663">
    <property type="component" value="Unassembled WGS sequence"/>
</dbReference>
<comment type="caution">
    <text evidence="8">The sequence shown here is derived from an EMBL/GenBank/DDBJ whole genome shotgun (WGS) entry which is preliminary data.</text>
</comment>
<feature type="compositionally biased region" description="Basic and acidic residues" evidence="6">
    <location>
        <begin position="130"/>
        <end position="139"/>
    </location>
</feature>
<accession>A0A4U5LU12</accession>
<feature type="compositionally biased region" description="Polar residues" evidence="6">
    <location>
        <begin position="49"/>
        <end position="62"/>
    </location>
</feature>
<reference evidence="8 9" key="2">
    <citation type="journal article" date="2019" name="G3 (Bethesda)">
        <title>Hybrid Assembly of the Genome of the Entomopathogenic Nematode Steinernema carpocapsae Identifies the X-Chromosome.</title>
        <authorList>
            <person name="Serra L."/>
            <person name="Macchietto M."/>
            <person name="Macias-Munoz A."/>
            <person name="McGill C.J."/>
            <person name="Rodriguez I.M."/>
            <person name="Rodriguez B."/>
            <person name="Murad R."/>
            <person name="Mortazavi A."/>
        </authorList>
    </citation>
    <scope>NUCLEOTIDE SEQUENCE [LARGE SCALE GENOMIC DNA]</scope>
    <source>
        <strain evidence="8 9">ALL</strain>
    </source>
</reference>
<name>A0A4U5LU12_STECR</name>
<dbReference type="AlphaFoldDB" id="A0A4U5LU12"/>
<dbReference type="SUPFAM" id="SSF90229">
    <property type="entry name" value="CCCH zinc finger"/>
    <property type="match status" value="1"/>
</dbReference>
<evidence type="ECO:0000256" key="1">
    <source>
        <dbReference type="ARBA" id="ARBA00022723"/>
    </source>
</evidence>
<organism evidence="8 9">
    <name type="scientific">Steinernema carpocapsae</name>
    <name type="common">Entomopathogenic nematode</name>
    <dbReference type="NCBI Taxonomy" id="34508"/>
    <lineage>
        <taxon>Eukaryota</taxon>
        <taxon>Metazoa</taxon>
        <taxon>Ecdysozoa</taxon>
        <taxon>Nematoda</taxon>
        <taxon>Chromadorea</taxon>
        <taxon>Rhabditida</taxon>
        <taxon>Tylenchina</taxon>
        <taxon>Panagrolaimomorpha</taxon>
        <taxon>Strongyloidoidea</taxon>
        <taxon>Steinernematidae</taxon>
        <taxon>Steinernema</taxon>
    </lineage>
</organism>
<dbReference type="PROSITE" id="PS50103">
    <property type="entry name" value="ZF_C3H1"/>
    <property type="match status" value="1"/>
</dbReference>
<dbReference type="GO" id="GO:0008270">
    <property type="term" value="F:zinc ion binding"/>
    <property type="evidence" value="ECO:0007669"/>
    <property type="project" value="UniProtKB-KW"/>
</dbReference>
<feature type="zinc finger region" description="C3H1-type" evidence="5">
    <location>
        <begin position="74"/>
        <end position="102"/>
    </location>
</feature>
<dbReference type="InterPro" id="IPR036855">
    <property type="entry name" value="Znf_CCCH_sf"/>
</dbReference>
<evidence type="ECO:0000256" key="4">
    <source>
        <dbReference type="ARBA" id="ARBA00022833"/>
    </source>
</evidence>
<keyword evidence="2" id="KW-0677">Repeat</keyword>
<feature type="domain" description="C3H1-type" evidence="7">
    <location>
        <begin position="74"/>
        <end position="102"/>
    </location>
</feature>
<feature type="compositionally biased region" description="Basic and acidic residues" evidence="6">
    <location>
        <begin position="22"/>
        <end position="48"/>
    </location>
</feature>
<feature type="compositionally biased region" description="Basic residues" evidence="6">
    <location>
        <begin position="112"/>
        <end position="123"/>
    </location>
</feature>
<evidence type="ECO:0000256" key="2">
    <source>
        <dbReference type="ARBA" id="ARBA00022737"/>
    </source>
</evidence>
<keyword evidence="1 5" id="KW-0479">Metal-binding</keyword>
<evidence type="ECO:0000256" key="6">
    <source>
        <dbReference type="SAM" id="MobiDB-lite"/>
    </source>
</evidence>
<gene>
    <name evidence="8" type="ORF">L596_029228</name>
</gene>
<protein>
    <recommendedName>
        <fullName evidence="7">C3H1-type domain-containing protein</fullName>
    </recommendedName>
</protein>
<dbReference type="Gene3D" id="4.10.1000.10">
    <property type="entry name" value="Zinc finger, CCCH-type"/>
    <property type="match status" value="1"/>
</dbReference>
<evidence type="ECO:0000256" key="3">
    <source>
        <dbReference type="ARBA" id="ARBA00022771"/>
    </source>
</evidence>
<feature type="region of interest" description="Disordered" evidence="6">
    <location>
        <begin position="1"/>
        <end position="74"/>
    </location>
</feature>
<proteinExistence type="predicted"/>
<feature type="region of interest" description="Disordered" evidence="6">
    <location>
        <begin position="109"/>
        <end position="193"/>
    </location>
</feature>
<dbReference type="OrthoDB" id="410307at2759"/>
<dbReference type="SMART" id="SM00356">
    <property type="entry name" value="ZnF_C3H1"/>
    <property type="match status" value="1"/>
</dbReference>
<sequence>MALGDNSNRRPYGRRSQNLVLFHDDLKRLIQKNENKENDGPQREEKSRAQISPKSRSGNRQSLGGKGQKPSPEKIKTALCDNLIKNGSCDFGENCWFAHGEGELRASSKTKTFLHKNRKKNNNRRSTFGKQEREAKHSQEAIPEEPVPTKDVEFKVKPEAEGQPSEVQETIPQEEHKNLTSDQPFSAYPPPPTNVITRFTFETAIPEDYPKWQATIEKHARHSEKLMQWILSVWDAPPSK</sequence>
<dbReference type="FunFam" id="4.10.1000.10:FF:000001">
    <property type="entry name" value="zinc finger CCCH domain-containing protein 15-like"/>
    <property type="match status" value="1"/>
</dbReference>
<keyword evidence="3 5" id="KW-0863">Zinc-finger</keyword>